<evidence type="ECO:0000256" key="7">
    <source>
        <dbReference type="SAM" id="Phobius"/>
    </source>
</evidence>
<evidence type="ECO:0000313" key="10">
    <source>
        <dbReference type="Proteomes" id="UP000460272"/>
    </source>
</evidence>
<dbReference type="OrthoDB" id="7051771at2"/>
<protein>
    <submittedName>
        <fullName evidence="9">MMPL family transporter</fullName>
    </submittedName>
</protein>
<dbReference type="Gene3D" id="1.20.1640.10">
    <property type="entry name" value="Multidrug efflux transporter AcrB transmembrane domain"/>
    <property type="match status" value="2"/>
</dbReference>
<feature type="transmembrane region" description="Helical" evidence="7">
    <location>
        <begin position="366"/>
        <end position="386"/>
    </location>
</feature>
<feature type="transmembrane region" description="Helical" evidence="7">
    <location>
        <begin position="575"/>
        <end position="595"/>
    </location>
</feature>
<reference evidence="9 10" key="1">
    <citation type="submission" date="2018-11" db="EMBL/GenBank/DDBJ databases">
        <title>Trebonia kvetii gen.nov., sp.nov., a novel acidophilic actinobacterium, and proposal of the new actinobacterial family Treboniaceae fam. nov.</title>
        <authorList>
            <person name="Rapoport D."/>
            <person name="Sagova-Mareckova M."/>
            <person name="Sedlacek I."/>
            <person name="Provaznik J."/>
            <person name="Kralova S."/>
            <person name="Pavlinic D."/>
            <person name="Benes V."/>
            <person name="Kopecky J."/>
        </authorList>
    </citation>
    <scope>NUCLEOTIDE SEQUENCE [LARGE SCALE GENOMIC DNA]</scope>
    <source>
        <strain evidence="9 10">15Tr583</strain>
    </source>
</reference>
<feature type="transmembrane region" description="Helical" evidence="7">
    <location>
        <begin position="274"/>
        <end position="297"/>
    </location>
</feature>
<evidence type="ECO:0000256" key="2">
    <source>
        <dbReference type="ARBA" id="ARBA00010157"/>
    </source>
</evidence>
<evidence type="ECO:0000256" key="5">
    <source>
        <dbReference type="ARBA" id="ARBA00022989"/>
    </source>
</evidence>
<evidence type="ECO:0000256" key="3">
    <source>
        <dbReference type="ARBA" id="ARBA00022475"/>
    </source>
</evidence>
<dbReference type="PANTHER" id="PTHR33406">
    <property type="entry name" value="MEMBRANE PROTEIN MJ1562-RELATED"/>
    <property type="match status" value="1"/>
</dbReference>
<keyword evidence="3" id="KW-1003">Cell membrane</keyword>
<proteinExistence type="inferred from homology"/>
<keyword evidence="6 7" id="KW-0472">Membrane</keyword>
<feature type="transmembrane region" description="Helical" evidence="7">
    <location>
        <begin position="171"/>
        <end position="190"/>
    </location>
</feature>
<sequence>MSAFACWCYRHRFVVIAAWLGLLIGLAVMSQAVKTSYDNSLTLPGTGSGSAQELLRSVPAQAGDADQIVWRVSRGSVRDRAIEQRMSAMLARVSHLPEVASVASPYRPGAAVQVSSDGRTAYATINFTKTSDNLDKADINRVVAVAAAAREPGLAVELGGLAISHAEEESLSSASAIGIGAAAVILLFAFGSLLAMALPIVTAVAGVGSGLLLVGPLSHVMPVNGIAPILGALIGLGVGVDYALFVVTRYRRGLQSGLDPERSAVQALNTSGRAVLFAGGTVCIALLGLLTVGVGFIDGLAVPAAITVVCTVTAAVTLLPALFGVLGVRVLSRRQRVRLRTGGPFDAESRGGLGTWARWSRTVQRFPAVLAAAGLALVIVISAPVLHLRLGFADNSNDPTSSTTYKAYEMLAKGFGPGFNGPLFLVAQTQSAADRAALGRLDRALAAVPGVAAVQAGPAPVRTLPAAVRAVPAAGRPLPAGGPAVQVTQVLPTTAPEAQATSALISRLRNTVIPRYTHGTTIKVYIGGATATFDDLAAVTSAKLPWLLATIVGFSSLLLLLAFRSLLIPAITAVLNLLSAAAAFGVLTAFFQWGWGTRAFGLGAPSPVEGYMPELVLAILFGLSMDYQVFLVSRMAEEWSHSRDNARSVLVGQNQTARVITAAAMIMIAVFIAFVFMGQVNVAELGIGLAAAVALDAFVLRTVLVPAVMHLGGRANWWLPRWLDRRLPHLAIEPPTDEQPAPVPESARA</sequence>
<feature type="transmembrane region" description="Helical" evidence="7">
    <location>
        <begin position="615"/>
        <end position="636"/>
    </location>
</feature>
<keyword evidence="10" id="KW-1185">Reference proteome</keyword>
<feature type="transmembrane region" description="Helical" evidence="7">
    <location>
        <begin position="226"/>
        <end position="247"/>
    </location>
</feature>
<feature type="domain" description="Membrane transport protein MMPL" evidence="8">
    <location>
        <begin position="59"/>
        <end position="369"/>
    </location>
</feature>
<feature type="transmembrane region" description="Helical" evidence="7">
    <location>
        <begin position="657"/>
        <end position="679"/>
    </location>
</feature>
<dbReference type="InterPro" id="IPR050545">
    <property type="entry name" value="Mycobact_MmpL"/>
</dbReference>
<dbReference type="EMBL" id="RPFW01000001">
    <property type="protein sequence ID" value="TVZ07428.1"/>
    <property type="molecule type" value="Genomic_DNA"/>
</dbReference>
<comment type="caution">
    <text evidence="9">The sequence shown here is derived from an EMBL/GenBank/DDBJ whole genome shotgun (WGS) entry which is preliminary data.</text>
</comment>
<name>A0A6P2C7Y1_9ACTN</name>
<feature type="transmembrane region" description="Helical" evidence="7">
    <location>
        <begin position="197"/>
        <end position="214"/>
    </location>
</feature>
<organism evidence="9 10">
    <name type="scientific">Trebonia kvetii</name>
    <dbReference type="NCBI Taxonomy" id="2480626"/>
    <lineage>
        <taxon>Bacteria</taxon>
        <taxon>Bacillati</taxon>
        <taxon>Actinomycetota</taxon>
        <taxon>Actinomycetes</taxon>
        <taxon>Streptosporangiales</taxon>
        <taxon>Treboniaceae</taxon>
        <taxon>Trebonia</taxon>
    </lineage>
</organism>
<evidence type="ECO:0000256" key="1">
    <source>
        <dbReference type="ARBA" id="ARBA00004651"/>
    </source>
</evidence>
<comment type="subcellular location">
    <subcellularLocation>
        <location evidence="1">Cell membrane</location>
        <topology evidence="1">Multi-pass membrane protein</topology>
    </subcellularLocation>
</comment>
<dbReference type="Pfam" id="PF03176">
    <property type="entry name" value="MMPL"/>
    <property type="match status" value="2"/>
</dbReference>
<dbReference type="SUPFAM" id="SSF82866">
    <property type="entry name" value="Multidrug efflux transporter AcrB transmembrane domain"/>
    <property type="match status" value="2"/>
</dbReference>
<feature type="transmembrane region" description="Helical" evidence="7">
    <location>
        <begin position="544"/>
        <end position="563"/>
    </location>
</feature>
<feature type="domain" description="Membrane transport protein MMPL" evidence="8">
    <location>
        <begin position="500"/>
        <end position="720"/>
    </location>
</feature>
<dbReference type="GO" id="GO:0005886">
    <property type="term" value="C:plasma membrane"/>
    <property type="evidence" value="ECO:0007669"/>
    <property type="project" value="UniProtKB-SubCell"/>
</dbReference>
<dbReference type="InterPro" id="IPR004869">
    <property type="entry name" value="MMPL_dom"/>
</dbReference>
<feature type="transmembrane region" description="Helical" evidence="7">
    <location>
        <begin position="685"/>
        <end position="704"/>
    </location>
</feature>
<dbReference type="Proteomes" id="UP000460272">
    <property type="component" value="Unassembled WGS sequence"/>
</dbReference>
<evidence type="ECO:0000313" key="9">
    <source>
        <dbReference type="EMBL" id="TVZ07428.1"/>
    </source>
</evidence>
<keyword evidence="5 7" id="KW-1133">Transmembrane helix</keyword>
<comment type="similarity">
    <text evidence="2">Belongs to the resistance-nodulation-cell division (RND) (TC 2.A.6) family. MmpL subfamily.</text>
</comment>
<dbReference type="AlphaFoldDB" id="A0A6P2C7Y1"/>
<gene>
    <name evidence="9" type="ORF">EAS64_03900</name>
</gene>
<evidence type="ECO:0000259" key="8">
    <source>
        <dbReference type="Pfam" id="PF03176"/>
    </source>
</evidence>
<feature type="transmembrane region" description="Helical" evidence="7">
    <location>
        <begin position="303"/>
        <end position="331"/>
    </location>
</feature>
<evidence type="ECO:0000256" key="4">
    <source>
        <dbReference type="ARBA" id="ARBA00022692"/>
    </source>
</evidence>
<dbReference type="PANTHER" id="PTHR33406:SF11">
    <property type="entry name" value="MEMBRANE PROTEIN SCO6666-RELATED"/>
    <property type="match status" value="1"/>
</dbReference>
<accession>A0A6P2C7Y1</accession>
<keyword evidence="4 7" id="KW-0812">Transmembrane</keyword>
<evidence type="ECO:0000256" key="6">
    <source>
        <dbReference type="ARBA" id="ARBA00023136"/>
    </source>
</evidence>